<feature type="compositionally biased region" description="Basic and acidic residues" evidence="13">
    <location>
        <begin position="546"/>
        <end position="564"/>
    </location>
</feature>
<keyword evidence="5" id="KW-0274">FAD</keyword>
<comment type="pathway">
    <text evidence="2">Plant hormone metabolism; auxin biosynthesis.</text>
</comment>
<feature type="compositionally biased region" description="Acidic residues" evidence="13">
    <location>
        <begin position="472"/>
        <end position="483"/>
    </location>
</feature>
<dbReference type="Gene3D" id="3.50.50.60">
    <property type="entry name" value="FAD/NAD(P)-binding domain"/>
    <property type="match status" value="1"/>
</dbReference>
<evidence type="ECO:0000256" key="1">
    <source>
        <dbReference type="ARBA" id="ARBA00001974"/>
    </source>
</evidence>
<dbReference type="SUPFAM" id="SSF51905">
    <property type="entry name" value="FAD/NAD(P)-binding domain"/>
    <property type="match status" value="1"/>
</dbReference>
<dbReference type="PANTHER" id="PTHR43539">
    <property type="entry name" value="FLAVIN-BINDING MONOOXYGENASE-LIKE PROTEIN (AFU_ORTHOLOGUE AFUA_4G09220)"/>
    <property type="match status" value="1"/>
</dbReference>
<dbReference type="GO" id="GO:0003723">
    <property type="term" value="F:RNA binding"/>
    <property type="evidence" value="ECO:0007669"/>
    <property type="project" value="UniProtKB-UniRule"/>
</dbReference>
<feature type="compositionally biased region" description="Acidic residues" evidence="13">
    <location>
        <begin position="534"/>
        <end position="545"/>
    </location>
</feature>
<feature type="compositionally biased region" description="Basic residues" evidence="13">
    <location>
        <begin position="426"/>
        <end position="435"/>
    </location>
</feature>
<accession>A0A8D9D3D8</accession>
<evidence type="ECO:0000256" key="8">
    <source>
        <dbReference type="ARBA" id="ARBA00023033"/>
    </source>
</evidence>
<feature type="region of interest" description="Disordered" evidence="13">
    <location>
        <begin position="364"/>
        <end position="786"/>
    </location>
</feature>
<dbReference type="CDD" id="cd12451">
    <property type="entry name" value="RRM2_NUCLs"/>
    <property type="match status" value="1"/>
</dbReference>
<keyword evidence="8" id="KW-0503">Monooxygenase</keyword>
<feature type="compositionally biased region" description="Basic and acidic residues" evidence="13">
    <location>
        <begin position="720"/>
        <end position="738"/>
    </location>
</feature>
<dbReference type="Pfam" id="PF13738">
    <property type="entry name" value="Pyr_redox_3"/>
    <property type="match status" value="1"/>
</dbReference>
<protein>
    <recommendedName>
        <fullName evidence="10">indole-3-pyruvate monooxygenase</fullName>
        <ecNumber evidence="10">1.14.13.168</ecNumber>
    </recommendedName>
</protein>
<evidence type="ECO:0000256" key="11">
    <source>
        <dbReference type="ARBA" id="ARBA00047707"/>
    </source>
</evidence>
<keyword evidence="6" id="KW-0521">NADP</keyword>
<feature type="compositionally biased region" description="Basic and acidic residues" evidence="13">
    <location>
        <begin position="390"/>
        <end position="411"/>
    </location>
</feature>
<evidence type="ECO:0000256" key="2">
    <source>
        <dbReference type="ARBA" id="ARBA00004814"/>
    </source>
</evidence>
<evidence type="ECO:0000313" key="15">
    <source>
        <dbReference type="EMBL" id="CAG7868189.1"/>
    </source>
</evidence>
<dbReference type="Proteomes" id="UP000694005">
    <property type="component" value="Chromosome A06"/>
</dbReference>
<feature type="compositionally biased region" description="Low complexity" evidence="13">
    <location>
        <begin position="520"/>
        <end position="533"/>
    </location>
</feature>
<dbReference type="Pfam" id="PF00076">
    <property type="entry name" value="RRM_1"/>
    <property type="match status" value="2"/>
</dbReference>
<keyword evidence="4" id="KW-0285">Flavoprotein</keyword>
<feature type="region of interest" description="Disordered" evidence="13">
    <location>
        <begin position="864"/>
        <end position="891"/>
    </location>
</feature>
<evidence type="ECO:0000256" key="9">
    <source>
        <dbReference type="ARBA" id="ARBA00023070"/>
    </source>
</evidence>
<dbReference type="InterPro" id="IPR034349">
    <property type="entry name" value="NUCL_RRM1"/>
</dbReference>
<evidence type="ECO:0000313" key="16">
    <source>
        <dbReference type="Proteomes" id="UP000694005"/>
    </source>
</evidence>
<keyword evidence="7" id="KW-0560">Oxidoreductase</keyword>
<dbReference type="InterPro" id="IPR000504">
    <property type="entry name" value="RRM_dom"/>
</dbReference>
<evidence type="ECO:0000256" key="12">
    <source>
        <dbReference type="PROSITE-ProRule" id="PRU00176"/>
    </source>
</evidence>
<dbReference type="PRINTS" id="PR00368">
    <property type="entry name" value="FADPNR"/>
</dbReference>
<evidence type="ECO:0000256" key="3">
    <source>
        <dbReference type="ARBA" id="ARBA00009183"/>
    </source>
</evidence>
<feature type="compositionally biased region" description="Acidic residues" evidence="13">
    <location>
        <begin position="645"/>
        <end position="656"/>
    </location>
</feature>
<dbReference type="Gene3D" id="3.30.70.330">
    <property type="match status" value="2"/>
</dbReference>
<feature type="compositionally biased region" description="Acidic residues" evidence="13">
    <location>
        <begin position="568"/>
        <end position="579"/>
    </location>
</feature>
<feature type="compositionally biased region" description="Low complexity" evidence="13">
    <location>
        <begin position="659"/>
        <end position="672"/>
    </location>
</feature>
<evidence type="ECO:0000256" key="13">
    <source>
        <dbReference type="SAM" id="MobiDB-lite"/>
    </source>
</evidence>
<dbReference type="InterPro" id="IPR034350">
    <property type="entry name" value="NUCL_RRM2"/>
</dbReference>
<keyword evidence="12" id="KW-0694">RNA-binding</keyword>
<feature type="domain" description="RRM" evidence="14">
    <location>
        <begin position="887"/>
        <end position="966"/>
    </location>
</feature>
<feature type="compositionally biased region" description="Acidic residues" evidence="13">
    <location>
        <begin position="412"/>
        <end position="421"/>
    </location>
</feature>
<evidence type="ECO:0000256" key="7">
    <source>
        <dbReference type="ARBA" id="ARBA00023002"/>
    </source>
</evidence>
<evidence type="ECO:0000256" key="4">
    <source>
        <dbReference type="ARBA" id="ARBA00022630"/>
    </source>
</evidence>
<keyword evidence="9" id="KW-0073">Auxin biosynthesis</keyword>
<feature type="compositionally biased region" description="Basic and acidic residues" evidence="13">
    <location>
        <begin position="580"/>
        <end position="598"/>
    </location>
</feature>
<gene>
    <name evidence="15" type="ORF">BRAPAZ1V2_A06P04290.2</name>
</gene>
<feature type="compositionally biased region" description="Acidic residues" evidence="13">
    <location>
        <begin position="442"/>
        <end position="452"/>
    </location>
</feature>
<feature type="compositionally biased region" description="Polar residues" evidence="13">
    <location>
        <begin position="773"/>
        <end position="784"/>
    </location>
</feature>
<feature type="compositionally biased region" description="Acidic residues" evidence="13">
    <location>
        <begin position="615"/>
        <end position="625"/>
    </location>
</feature>
<feature type="compositionally biased region" description="Acidic residues" evidence="13">
    <location>
        <begin position="501"/>
        <end position="512"/>
    </location>
</feature>
<dbReference type="EC" id="1.14.13.168" evidence="10"/>
<dbReference type="SMART" id="SM00360">
    <property type="entry name" value="RRM"/>
    <property type="match status" value="2"/>
</dbReference>
<dbReference type="InterPro" id="IPR050982">
    <property type="entry name" value="Auxin_biosynth/cation_transpt"/>
</dbReference>
<feature type="compositionally biased region" description="Acidic residues" evidence="13">
    <location>
        <begin position="674"/>
        <end position="685"/>
    </location>
</feature>
<dbReference type="Gramene" id="A06p04290.2_BraZ1">
    <property type="protein sequence ID" value="A06p04290.2_BraZ1.CDS"/>
    <property type="gene ID" value="A06g04290.2_BraZ1"/>
</dbReference>
<dbReference type="PRINTS" id="PR00469">
    <property type="entry name" value="PNDRDTASEII"/>
</dbReference>
<comment type="cofactor">
    <cofactor evidence="1">
        <name>FAD</name>
        <dbReference type="ChEBI" id="CHEBI:57692"/>
    </cofactor>
</comment>
<dbReference type="InterPro" id="IPR035979">
    <property type="entry name" value="RBD_domain_sf"/>
</dbReference>
<feature type="compositionally biased region" description="Acidic residues" evidence="13">
    <location>
        <begin position="742"/>
        <end position="753"/>
    </location>
</feature>
<dbReference type="AlphaFoldDB" id="A0A8D9D3D8"/>
<dbReference type="PANTHER" id="PTHR43539:SF93">
    <property type="entry name" value="INDOLE-3-PYRUVATE MONOOXYGENASE YUCCA10-RELATED"/>
    <property type="match status" value="1"/>
</dbReference>
<dbReference type="EMBL" id="LS974622">
    <property type="protein sequence ID" value="CAG7868189.1"/>
    <property type="molecule type" value="Genomic_DNA"/>
</dbReference>
<reference evidence="15 16" key="1">
    <citation type="submission" date="2021-07" db="EMBL/GenBank/DDBJ databases">
        <authorList>
            <consortium name="Genoscope - CEA"/>
            <person name="William W."/>
        </authorList>
    </citation>
    <scope>NUCLEOTIDE SEQUENCE [LARGE SCALE GENOMIC DNA]</scope>
</reference>
<organism evidence="15 16">
    <name type="scientific">Brassica campestris</name>
    <name type="common">Field mustard</name>
    <dbReference type="NCBI Taxonomy" id="3711"/>
    <lineage>
        <taxon>Eukaryota</taxon>
        <taxon>Viridiplantae</taxon>
        <taxon>Streptophyta</taxon>
        <taxon>Embryophyta</taxon>
        <taxon>Tracheophyta</taxon>
        <taxon>Spermatophyta</taxon>
        <taxon>Magnoliopsida</taxon>
        <taxon>eudicotyledons</taxon>
        <taxon>Gunneridae</taxon>
        <taxon>Pentapetalae</taxon>
        <taxon>rosids</taxon>
        <taxon>malvids</taxon>
        <taxon>Brassicales</taxon>
        <taxon>Brassicaceae</taxon>
        <taxon>Brassiceae</taxon>
        <taxon>Brassica</taxon>
    </lineage>
</organism>
<comment type="catalytic activity">
    <reaction evidence="11">
        <text>indole-3-pyruvate + NADPH + O2 + H(+) = (indol-3-yl)acetate + CO2 + NADP(+) + H2O</text>
        <dbReference type="Rhea" id="RHEA:34331"/>
        <dbReference type="ChEBI" id="CHEBI:15377"/>
        <dbReference type="ChEBI" id="CHEBI:15378"/>
        <dbReference type="ChEBI" id="CHEBI:15379"/>
        <dbReference type="ChEBI" id="CHEBI:16526"/>
        <dbReference type="ChEBI" id="CHEBI:17640"/>
        <dbReference type="ChEBI" id="CHEBI:30854"/>
        <dbReference type="ChEBI" id="CHEBI:57783"/>
        <dbReference type="ChEBI" id="CHEBI:58349"/>
        <dbReference type="EC" id="1.14.13.168"/>
    </reaction>
</comment>
<sequence>METVVVIVGAGPAGLATSVCLNKHSIPNLILEKEDVYASLWKKRAYDRLKLHLAKNFCQLPFMPHGPDVPTFMPKEFFIDYLDAYVTRFDINPRYNRTVKFTMFDVSNNKWRVEAENTVTGEIEVYWSEFVVVATGENGDRYIPEVEGLNNFYGEVVHSSMYKSGRDYKDKNVLVVGGGNSGMEISFDLNNFDANTAVLIRTPRHILTKEEVYVGMTLLKYFPVRMVDTVVMMMSKARLFIYGDPSKYGLIRPNQGPFVTKFLTGRTPVIDVGTVRKIHEGKIQVINGGIRSIEGKTLTFENGLRQDFDVIVFATGYKSSVCNWLKRYFAFESIHFGRDFKDLKFAMGKKSATKVEAAPAAIKATKPLKKGKREPEDDLETKVNLKKQKKDVVAAVKKEKAEKKVPKKVESSDESDSSESEEEKKAKKVPAKKAPVKAASSSDDDDSSSDDEPTPKKATNGTVAKKAKDESSSEEESSDEEEVAVTKKPATAKPASKDSSSSEEDSEDESEDEKVKPVAKKAAPVATKAASSESSEEDSDEESEDEKPAQKAKEGTKKAEKDSSSDDSGSEESESEDEKETPKKKSSDVEMVDAEKQQAKKVPAKKAPVKAASSSDDDDSSSDDEPTPKKATNGTVAKKAKDESSSEEESSDEEEVAATKKPAAAKPAAKDSSSSEEDSEDESEDEKVKPVAKKAAPVATKAASSSESSEEDSDEESEDEKPAPKAKEGTKKAEKDSSSDDSGSEESESEDEKETPKKKSSDVEMVDAEKQQPKTPSTPATGGTKTLFVGNLPFQVERSDVEEFFKEAGQVVDVRFATNRDDGSFRGFGHVEFASAGEAQKALEFHGRPLLGRELRLDVAQERGERPAYTPQSGTGNNSRSGGGGGQEVFVKGFDSSLAPNDIKSALTEHFASCGEITRVSVPVDRETGGSRGIAYVEFKEGTEKAFELNGSDMGGWNLVVDQPRPKENNSGGGFNSGRSSFSGGRDNFRGRGSGRDGFRGRGRGGRDNGRGRPSFTSQGS</sequence>
<feature type="domain" description="RRM" evidence="14">
    <location>
        <begin position="785"/>
        <end position="862"/>
    </location>
</feature>
<dbReference type="GO" id="GO:0103075">
    <property type="term" value="F:indole-3-pyruvate monooxygenase activity"/>
    <property type="evidence" value="ECO:0007669"/>
    <property type="project" value="UniProtKB-EC"/>
</dbReference>
<dbReference type="InterPro" id="IPR012677">
    <property type="entry name" value="Nucleotide-bd_a/b_plait_sf"/>
</dbReference>
<feature type="compositionally biased region" description="Basic and acidic residues" evidence="13">
    <location>
        <begin position="754"/>
        <end position="772"/>
    </location>
</feature>
<dbReference type="SUPFAM" id="SSF54928">
    <property type="entry name" value="RNA-binding domain, RBD"/>
    <property type="match status" value="2"/>
</dbReference>
<evidence type="ECO:0000256" key="6">
    <source>
        <dbReference type="ARBA" id="ARBA00022857"/>
    </source>
</evidence>
<feature type="compositionally biased region" description="Low complexity" evidence="13">
    <location>
        <begin position="977"/>
        <end position="986"/>
    </location>
</feature>
<dbReference type="CDD" id="cd12450">
    <property type="entry name" value="RRM1_NUCLs"/>
    <property type="match status" value="1"/>
</dbReference>
<dbReference type="InterPro" id="IPR036188">
    <property type="entry name" value="FAD/NAD-bd_sf"/>
</dbReference>
<dbReference type="GO" id="GO:0009851">
    <property type="term" value="P:auxin biosynthetic process"/>
    <property type="evidence" value="ECO:0007669"/>
    <property type="project" value="UniProtKB-KW"/>
</dbReference>
<evidence type="ECO:0000256" key="5">
    <source>
        <dbReference type="ARBA" id="ARBA00022827"/>
    </source>
</evidence>
<evidence type="ECO:0000259" key="14">
    <source>
        <dbReference type="PROSITE" id="PS50102"/>
    </source>
</evidence>
<comment type="similarity">
    <text evidence="3">Belongs to the FMO family.</text>
</comment>
<name>A0A8D9D3D8_BRACM</name>
<feature type="compositionally biased region" description="Basic and acidic residues" evidence="13">
    <location>
        <begin position="987"/>
        <end position="1011"/>
    </location>
</feature>
<feature type="region of interest" description="Disordered" evidence="13">
    <location>
        <begin position="961"/>
        <end position="1021"/>
    </location>
</feature>
<feature type="compositionally biased region" description="Acidic residues" evidence="13">
    <location>
        <begin position="708"/>
        <end position="719"/>
    </location>
</feature>
<evidence type="ECO:0000256" key="10">
    <source>
        <dbReference type="ARBA" id="ARBA00039148"/>
    </source>
</evidence>
<feature type="compositionally biased region" description="Low complexity" evidence="13">
    <location>
        <begin position="486"/>
        <end position="499"/>
    </location>
</feature>
<dbReference type="PROSITE" id="PS50102">
    <property type="entry name" value="RRM"/>
    <property type="match status" value="2"/>
</dbReference>
<feature type="compositionally biased region" description="Low complexity" evidence="13">
    <location>
        <begin position="693"/>
        <end position="707"/>
    </location>
</feature>
<proteinExistence type="inferred from homology"/>